<feature type="transmembrane region" description="Helical" evidence="1">
    <location>
        <begin position="97"/>
        <end position="118"/>
    </location>
</feature>
<feature type="transmembrane region" description="Helical" evidence="1">
    <location>
        <begin position="26"/>
        <end position="48"/>
    </location>
</feature>
<evidence type="ECO:0000313" key="3">
    <source>
        <dbReference type="EMBL" id="HGT39608.1"/>
    </source>
</evidence>
<keyword evidence="3" id="KW-0378">Hydrolase</keyword>
<feature type="domain" description="CAAX prenyl protease 2/Lysostaphin resistance protein A-like" evidence="2">
    <location>
        <begin position="149"/>
        <end position="265"/>
    </location>
</feature>
<sequence>MSYVSLPRSCARAPYFQETRRPWPNLLFIVPLLLLYEIGMTCVQLPGIRNGADAWLRSALLIWGAPGGWLLPAAVIVALLAWHLAAQQPWRVHWETFLGMAAESLLYACGLILVGQAVEALARHSGLTPIALEFRLPGVWSGDPEAAVRVLSFLGAGIYEEFLFRLCLIPLAYGLFCSLLIPPRWALLAAMIGTSVIFALAHYLMPAADVTALTVLSDAVAHVQSRRELWFGFGFRVLAGITFAGLFCFRGFGIAVGAHALYDVVVGCVLTCEL</sequence>
<keyword evidence="1" id="KW-1133">Transmembrane helix</keyword>
<reference evidence="3" key="1">
    <citation type="journal article" date="2020" name="mSystems">
        <title>Genome- and Community-Level Interaction Insights into Carbon Utilization and Element Cycling Functions of Hydrothermarchaeota in Hydrothermal Sediment.</title>
        <authorList>
            <person name="Zhou Z."/>
            <person name="Liu Y."/>
            <person name="Xu W."/>
            <person name="Pan J."/>
            <person name="Luo Z.H."/>
            <person name="Li M."/>
        </authorList>
    </citation>
    <scope>NUCLEOTIDE SEQUENCE [LARGE SCALE GENOMIC DNA]</scope>
    <source>
        <strain evidence="3">SpSt-508</strain>
    </source>
</reference>
<dbReference type="GO" id="GO:0008237">
    <property type="term" value="F:metallopeptidase activity"/>
    <property type="evidence" value="ECO:0007669"/>
    <property type="project" value="UniProtKB-KW"/>
</dbReference>
<keyword evidence="3" id="KW-0645">Protease</keyword>
<keyword evidence="1" id="KW-0472">Membrane</keyword>
<protein>
    <submittedName>
        <fullName evidence="3">CPBP family intramembrane metalloprotease</fullName>
    </submittedName>
</protein>
<comment type="caution">
    <text evidence="3">The sequence shown here is derived from an EMBL/GenBank/DDBJ whole genome shotgun (WGS) entry which is preliminary data.</text>
</comment>
<dbReference type="InterPro" id="IPR003675">
    <property type="entry name" value="Rce1/LyrA-like_dom"/>
</dbReference>
<feature type="transmembrane region" description="Helical" evidence="1">
    <location>
        <begin position="162"/>
        <end position="181"/>
    </location>
</feature>
<feature type="transmembrane region" description="Helical" evidence="1">
    <location>
        <begin position="186"/>
        <end position="205"/>
    </location>
</feature>
<organism evidence="3">
    <name type="scientific">Schlesneria paludicola</name>
    <dbReference type="NCBI Taxonomy" id="360056"/>
    <lineage>
        <taxon>Bacteria</taxon>
        <taxon>Pseudomonadati</taxon>
        <taxon>Planctomycetota</taxon>
        <taxon>Planctomycetia</taxon>
        <taxon>Planctomycetales</taxon>
        <taxon>Planctomycetaceae</taxon>
        <taxon>Schlesneria</taxon>
    </lineage>
</organism>
<evidence type="ECO:0000259" key="2">
    <source>
        <dbReference type="Pfam" id="PF02517"/>
    </source>
</evidence>
<accession>A0A7C4QRI8</accession>
<dbReference type="AlphaFoldDB" id="A0A7C4QRI8"/>
<keyword evidence="3" id="KW-0482">Metalloprotease</keyword>
<dbReference type="GO" id="GO:0006508">
    <property type="term" value="P:proteolysis"/>
    <property type="evidence" value="ECO:0007669"/>
    <property type="project" value="UniProtKB-KW"/>
</dbReference>
<feature type="transmembrane region" description="Helical" evidence="1">
    <location>
        <begin position="60"/>
        <end position="85"/>
    </location>
</feature>
<evidence type="ECO:0000256" key="1">
    <source>
        <dbReference type="SAM" id="Phobius"/>
    </source>
</evidence>
<proteinExistence type="predicted"/>
<gene>
    <name evidence="3" type="ORF">ENS64_10150</name>
</gene>
<dbReference type="GO" id="GO:0080120">
    <property type="term" value="P:CAAX-box protein maturation"/>
    <property type="evidence" value="ECO:0007669"/>
    <property type="project" value="UniProtKB-ARBA"/>
</dbReference>
<dbReference type="GO" id="GO:0004175">
    <property type="term" value="F:endopeptidase activity"/>
    <property type="evidence" value="ECO:0007669"/>
    <property type="project" value="UniProtKB-ARBA"/>
</dbReference>
<feature type="transmembrane region" description="Helical" evidence="1">
    <location>
        <begin position="229"/>
        <end position="249"/>
    </location>
</feature>
<name>A0A7C4QRI8_9PLAN</name>
<dbReference type="EMBL" id="DSVQ01000012">
    <property type="protein sequence ID" value="HGT39608.1"/>
    <property type="molecule type" value="Genomic_DNA"/>
</dbReference>
<keyword evidence="1" id="KW-0812">Transmembrane</keyword>
<dbReference type="Pfam" id="PF02517">
    <property type="entry name" value="Rce1-like"/>
    <property type="match status" value="1"/>
</dbReference>